<dbReference type="AlphaFoldDB" id="A0A949PN56"/>
<keyword evidence="2" id="KW-1133">Transmembrane helix</keyword>
<gene>
    <name evidence="3" type="ORF">KUG47_08435</name>
</gene>
<dbReference type="EMBL" id="JAHRVA010000003">
    <property type="protein sequence ID" value="MBV2143524.1"/>
    <property type="molecule type" value="Genomic_DNA"/>
</dbReference>
<keyword evidence="2" id="KW-0472">Membrane</keyword>
<evidence type="ECO:0000256" key="1">
    <source>
        <dbReference type="SAM" id="MobiDB-lite"/>
    </source>
</evidence>
<evidence type="ECO:0000313" key="4">
    <source>
        <dbReference type="Proteomes" id="UP000752297"/>
    </source>
</evidence>
<dbReference type="Proteomes" id="UP000752297">
    <property type="component" value="Unassembled WGS sequence"/>
</dbReference>
<sequence>MNIATQIPAEGNKKPAAAAQPTATQPQGKEAVKGRVDAIEDGRLFGWAFDPSFPTERLTIRVLLDDKPIAEAPADKDRPDLKRNGIGDGKHAFEVMLPQFAAARAGELVVVAANEAGGEQKLRVPKPDEQAAEALIAAPMAHILDKLDMLMAAQRQLQVNQRSLQRSAPTLDSSGNTAPAELLDIANSVDGLRTDLHQRMTELDVHIMRMDGVVAGLEQRMDDVRKRAGGDIKLLFMLIFVLAGFVAGALLTLTVMP</sequence>
<feature type="compositionally biased region" description="Low complexity" evidence="1">
    <location>
        <begin position="15"/>
        <end position="27"/>
    </location>
</feature>
<comment type="caution">
    <text evidence="3">The sequence shown here is derived from an EMBL/GenBank/DDBJ whole genome shotgun (WGS) entry which is preliminary data.</text>
</comment>
<feature type="transmembrane region" description="Helical" evidence="2">
    <location>
        <begin position="234"/>
        <end position="256"/>
    </location>
</feature>
<evidence type="ECO:0000313" key="3">
    <source>
        <dbReference type="EMBL" id="MBV2143524.1"/>
    </source>
</evidence>
<proteinExistence type="predicted"/>
<organism evidence="3 4">
    <name type="scientific">Falsochrobactrum tianjinense</name>
    <dbReference type="NCBI Taxonomy" id="2706015"/>
    <lineage>
        <taxon>Bacteria</taxon>
        <taxon>Pseudomonadati</taxon>
        <taxon>Pseudomonadota</taxon>
        <taxon>Alphaproteobacteria</taxon>
        <taxon>Hyphomicrobiales</taxon>
        <taxon>Brucellaceae</taxon>
        <taxon>Falsochrobactrum</taxon>
    </lineage>
</organism>
<feature type="region of interest" description="Disordered" evidence="1">
    <location>
        <begin position="1"/>
        <end position="32"/>
    </location>
</feature>
<reference evidence="3 4" key="1">
    <citation type="submission" date="2021-06" db="EMBL/GenBank/DDBJ databases">
        <title>Falsochrobactrum tianjin sp.nov., a new petroleum-degrading bacteria isolated from oily soils.</title>
        <authorList>
            <person name="Chen G."/>
            <person name="Chen H."/>
            <person name="Tian J."/>
            <person name="Qing J."/>
            <person name="Zhong L."/>
            <person name="Ma W."/>
            <person name="Song Y."/>
            <person name="Cui X."/>
            <person name="Yan B."/>
        </authorList>
    </citation>
    <scope>NUCLEOTIDE SEQUENCE [LARGE SCALE GENOMIC DNA]</scope>
    <source>
        <strain evidence="3 4">TDYN1</strain>
    </source>
</reference>
<keyword evidence="2" id="KW-0812">Transmembrane</keyword>
<protein>
    <recommendedName>
        <fullName evidence="5">Membrane-anchored protein</fullName>
    </recommendedName>
</protein>
<dbReference type="RefSeq" id="WP_217677528.1">
    <property type="nucleotide sequence ID" value="NZ_JAHRVA010000003.1"/>
</dbReference>
<name>A0A949PN56_9HYPH</name>
<evidence type="ECO:0008006" key="5">
    <source>
        <dbReference type="Google" id="ProtNLM"/>
    </source>
</evidence>
<keyword evidence="4" id="KW-1185">Reference proteome</keyword>
<evidence type="ECO:0000256" key="2">
    <source>
        <dbReference type="SAM" id="Phobius"/>
    </source>
</evidence>
<accession>A0A949PN56</accession>